<dbReference type="AlphaFoldDB" id="A0A6C0BRR2"/>
<protein>
    <recommendedName>
        <fullName evidence="1">NFACT RNA-binding domain-containing protein</fullName>
    </recommendedName>
</protein>
<evidence type="ECO:0000313" key="2">
    <source>
        <dbReference type="EMBL" id="QHS95135.1"/>
    </source>
</evidence>
<dbReference type="EMBL" id="MN739241">
    <property type="protein sequence ID" value="QHS95135.1"/>
    <property type="molecule type" value="Genomic_DNA"/>
</dbReference>
<name>A0A6C0BRR2_9ZZZZ</name>
<accession>A0A6C0BRR2</accession>
<sequence>MKTITYNGINIIVGQNAKENWNLLDTNENYLWFHLRSFPSCFVIIEDEYPDNLTVLEAATICKEHTKYRNLKNLKINYTPVKNLKKVGKEGTVQFISNRQVSTISV</sequence>
<dbReference type="Pfam" id="PF05670">
    <property type="entry name" value="NFACT-R_1"/>
    <property type="match status" value="1"/>
</dbReference>
<reference evidence="2" key="1">
    <citation type="journal article" date="2020" name="Nature">
        <title>Giant virus diversity and host interactions through global metagenomics.</title>
        <authorList>
            <person name="Schulz F."/>
            <person name="Roux S."/>
            <person name="Paez-Espino D."/>
            <person name="Jungbluth S."/>
            <person name="Walsh D.A."/>
            <person name="Denef V.J."/>
            <person name="McMahon K.D."/>
            <person name="Konstantinidis K.T."/>
            <person name="Eloe-Fadrosh E.A."/>
            <person name="Kyrpides N.C."/>
            <person name="Woyke T."/>
        </authorList>
    </citation>
    <scope>NUCLEOTIDE SEQUENCE</scope>
    <source>
        <strain evidence="2">GVMAG-M-3300018428-16</strain>
    </source>
</reference>
<dbReference type="InterPro" id="IPR008532">
    <property type="entry name" value="NFACT_RNA-bd"/>
</dbReference>
<feature type="domain" description="NFACT RNA-binding" evidence="1">
    <location>
        <begin position="5"/>
        <end position="92"/>
    </location>
</feature>
<organism evidence="2">
    <name type="scientific">viral metagenome</name>
    <dbReference type="NCBI Taxonomy" id="1070528"/>
    <lineage>
        <taxon>unclassified sequences</taxon>
        <taxon>metagenomes</taxon>
        <taxon>organismal metagenomes</taxon>
    </lineage>
</organism>
<proteinExistence type="predicted"/>
<evidence type="ECO:0000259" key="1">
    <source>
        <dbReference type="Pfam" id="PF05670"/>
    </source>
</evidence>